<accession>A0ABW5GU19</accession>
<evidence type="ECO:0000256" key="1">
    <source>
        <dbReference type="ARBA" id="ARBA00006068"/>
    </source>
</evidence>
<evidence type="ECO:0000256" key="2">
    <source>
        <dbReference type="SAM" id="MobiDB-lite"/>
    </source>
</evidence>
<sequence length="471" mass="49044">MHSAGKVVVAGLAMVVFAATAYGYTTLSSLDGVTRSDVIGEQDEAKPGEQPADGALDILFVGRDSRNDMQGKPLSPDLLRELRVGPNGDDLTDTLIVLRIPNGTHDVHAFSIPRDSYVSMPGGKDKINSAFGGGKAAEAQRLRDAGETDQAKIDQAALTAGRRATRQVVEDLTGIKIDHFAEVNLLSFYEISKAVGGVEVCLNRNTQDRKSGANFRKGVQTIDGADALAFVRQREDLPRSDLDRVRRQQVFLASLAKKVLSGGTLANPAKVSDLIEAVKRSVVLDDAWNLLDFVAQMRGVTGGGIQFGTVPVVNPDYRYAAPQHPTWTAVQVDPAQVKAFAAGLIGKQGTGTPAPPSPTVDVANAKGAAGLAARVLGVLRDKGFTPGEPSVASARRTSVVRFPADLAERGAEIAKQLGGLETEQSASVPAGHVEVVLGQVYSGPGANGGGGAPGAGDTDAPITSGGVVCVD</sequence>
<feature type="domain" description="Cell envelope-related transcriptional attenuator" evidence="3">
    <location>
        <begin position="92"/>
        <end position="260"/>
    </location>
</feature>
<dbReference type="Gene3D" id="3.30.70.2390">
    <property type="match status" value="1"/>
</dbReference>
<proteinExistence type="inferred from homology"/>
<dbReference type="NCBIfam" id="TIGR00350">
    <property type="entry name" value="lytR_cpsA_psr"/>
    <property type="match status" value="1"/>
</dbReference>
<evidence type="ECO:0000259" key="4">
    <source>
        <dbReference type="Pfam" id="PF13399"/>
    </source>
</evidence>
<dbReference type="EMBL" id="JBHUKU010000025">
    <property type="protein sequence ID" value="MFD2464365.1"/>
    <property type="molecule type" value="Genomic_DNA"/>
</dbReference>
<comment type="similarity">
    <text evidence="1">Belongs to the LytR/CpsA/Psr (LCP) family.</text>
</comment>
<dbReference type="Gene3D" id="3.40.630.190">
    <property type="entry name" value="LCP protein"/>
    <property type="match status" value="1"/>
</dbReference>
<protein>
    <submittedName>
        <fullName evidence="5">LCP family protein</fullName>
    </submittedName>
</protein>
<dbReference type="Pfam" id="PF13399">
    <property type="entry name" value="LytR_C"/>
    <property type="match status" value="1"/>
</dbReference>
<dbReference type="RefSeq" id="WP_345405130.1">
    <property type="nucleotide sequence ID" value="NZ_BAABHG010000017.1"/>
</dbReference>
<organism evidence="5 6">
    <name type="scientific">Amycolatopsis samaneae</name>
    <dbReference type="NCBI Taxonomy" id="664691"/>
    <lineage>
        <taxon>Bacteria</taxon>
        <taxon>Bacillati</taxon>
        <taxon>Actinomycetota</taxon>
        <taxon>Actinomycetes</taxon>
        <taxon>Pseudonocardiales</taxon>
        <taxon>Pseudonocardiaceae</taxon>
        <taxon>Amycolatopsis</taxon>
    </lineage>
</organism>
<dbReference type="InterPro" id="IPR050922">
    <property type="entry name" value="LytR/CpsA/Psr_CW_biosynth"/>
</dbReference>
<name>A0ABW5GU19_9PSEU</name>
<dbReference type="Pfam" id="PF03816">
    <property type="entry name" value="LytR_cpsA_psr"/>
    <property type="match status" value="1"/>
</dbReference>
<evidence type="ECO:0000313" key="6">
    <source>
        <dbReference type="Proteomes" id="UP001597419"/>
    </source>
</evidence>
<dbReference type="Proteomes" id="UP001597419">
    <property type="component" value="Unassembled WGS sequence"/>
</dbReference>
<dbReference type="InterPro" id="IPR004474">
    <property type="entry name" value="LytR_CpsA_psr"/>
</dbReference>
<feature type="region of interest" description="Disordered" evidence="2">
    <location>
        <begin position="448"/>
        <end position="471"/>
    </location>
</feature>
<dbReference type="PANTHER" id="PTHR33392:SF6">
    <property type="entry name" value="POLYISOPRENYL-TEICHOIC ACID--PEPTIDOGLYCAN TEICHOIC ACID TRANSFERASE TAGU"/>
    <property type="match status" value="1"/>
</dbReference>
<dbReference type="PANTHER" id="PTHR33392">
    <property type="entry name" value="POLYISOPRENYL-TEICHOIC ACID--PEPTIDOGLYCAN TEICHOIC ACID TRANSFERASE TAGU"/>
    <property type="match status" value="1"/>
</dbReference>
<keyword evidence="6" id="KW-1185">Reference proteome</keyword>
<gene>
    <name evidence="5" type="ORF">ACFSYJ_37520</name>
</gene>
<dbReference type="InterPro" id="IPR027381">
    <property type="entry name" value="LytR/CpsA/Psr_C"/>
</dbReference>
<feature type="domain" description="LytR/CpsA/Psr regulator C-terminal" evidence="4">
    <location>
        <begin position="359"/>
        <end position="441"/>
    </location>
</feature>
<evidence type="ECO:0000313" key="5">
    <source>
        <dbReference type="EMBL" id="MFD2464365.1"/>
    </source>
</evidence>
<comment type="caution">
    <text evidence="5">The sequence shown here is derived from an EMBL/GenBank/DDBJ whole genome shotgun (WGS) entry which is preliminary data.</text>
</comment>
<reference evidence="6" key="1">
    <citation type="journal article" date="2019" name="Int. J. Syst. Evol. Microbiol.">
        <title>The Global Catalogue of Microorganisms (GCM) 10K type strain sequencing project: providing services to taxonomists for standard genome sequencing and annotation.</title>
        <authorList>
            <consortium name="The Broad Institute Genomics Platform"/>
            <consortium name="The Broad Institute Genome Sequencing Center for Infectious Disease"/>
            <person name="Wu L."/>
            <person name="Ma J."/>
        </authorList>
    </citation>
    <scope>NUCLEOTIDE SEQUENCE [LARGE SCALE GENOMIC DNA]</scope>
    <source>
        <strain evidence="6">CGMCC 4.7643</strain>
    </source>
</reference>
<evidence type="ECO:0000259" key="3">
    <source>
        <dbReference type="Pfam" id="PF03816"/>
    </source>
</evidence>